<sequence>MLNDLDETLKALLRERGGLAADEIDIAFEAPDREWSARVGKPTVNCYLYDIRENLQLRETDWIVERAENGRLTTKRQPPRRFDLSYVCTAWTSDIEDEHRLLWRVLATLIRHPELPTGLLRGDLAASEYPIRTLVAQPDGLLRDPADVWSALDNRIRPSVNFVATLPLADMDPFTAPLTLTKRIGLRADGTAAADIVQIAGEVRDAGGVPLGGVLVRVRDHAHATVTTADGRFWFTGLGTGPYTLVAEDGARRADRAVVVPGADYDLAFAADAADTAAAKGGKRRRDG</sequence>
<protein>
    <recommendedName>
        <fullName evidence="1">Pvc16 N-terminal domain-containing protein</fullName>
    </recommendedName>
</protein>
<reference evidence="2" key="1">
    <citation type="submission" date="2020-02" db="EMBL/GenBank/DDBJ databases">
        <authorList>
            <person name="Meier V. D."/>
        </authorList>
    </citation>
    <scope>NUCLEOTIDE SEQUENCE</scope>
    <source>
        <strain evidence="2">AVDCRST_MAG73</strain>
    </source>
</reference>
<evidence type="ECO:0000313" key="2">
    <source>
        <dbReference type="EMBL" id="CAA9528735.1"/>
    </source>
</evidence>
<dbReference type="InterPro" id="IPR025351">
    <property type="entry name" value="Pvc16_N"/>
</dbReference>
<proteinExistence type="predicted"/>
<dbReference type="EMBL" id="CADCWE010000043">
    <property type="protein sequence ID" value="CAA9528735.1"/>
    <property type="molecule type" value="Genomic_DNA"/>
</dbReference>
<dbReference type="Pfam" id="PF13620">
    <property type="entry name" value="CarboxypepD_reg"/>
    <property type="match status" value="1"/>
</dbReference>
<dbReference type="Pfam" id="PF14065">
    <property type="entry name" value="Pvc16_N"/>
    <property type="match status" value="1"/>
</dbReference>
<feature type="domain" description="Pvc16 N-terminal" evidence="1">
    <location>
        <begin position="5"/>
        <end position="172"/>
    </location>
</feature>
<dbReference type="SUPFAM" id="SSF49452">
    <property type="entry name" value="Starch-binding domain-like"/>
    <property type="match status" value="1"/>
</dbReference>
<accession>A0A6J4TNW0</accession>
<dbReference type="Gene3D" id="2.60.40.1120">
    <property type="entry name" value="Carboxypeptidase-like, regulatory domain"/>
    <property type="match status" value="1"/>
</dbReference>
<dbReference type="InterPro" id="IPR013784">
    <property type="entry name" value="Carb-bd-like_fold"/>
</dbReference>
<evidence type="ECO:0000259" key="1">
    <source>
        <dbReference type="Pfam" id="PF14065"/>
    </source>
</evidence>
<dbReference type="AlphaFoldDB" id="A0A6J4TNW0"/>
<gene>
    <name evidence="2" type="ORF">AVDCRST_MAG73-731</name>
</gene>
<name>A0A6J4TNW0_9BACT</name>
<dbReference type="GO" id="GO:0030246">
    <property type="term" value="F:carbohydrate binding"/>
    <property type="evidence" value="ECO:0007669"/>
    <property type="project" value="InterPro"/>
</dbReference>
<organism evidence="2">
    <name type="scientific">uncultured Thermomicrobiales bacterium</name>
    <dbReference type="NCBI Taxonomy" id="1645740"/>
    <lineage>
        <taxon>Bacteria</taxon>
        <taxon>Pseudomonadati</taxon>
        <taxon>Thermomicrobiota</taxon>
        <taxon>Thermomicrobia</taxon>
        <taxon>Thermomicrobiales</taxon>
        <taxon>environmental samples</taxon>
    </lineage>
</organism>